<feature type="compositionally biased region" description="Low complexity" evidence="3">
    <location>
        <begin position="119"/>
        <end position="131"/>
    </location>
</feature>
<keyword evidence="6" id="KW-1185">Reference proteome</keyword>
<sequence length="280" mass="32226">MARNAVAALDSDSDVDMERSSRTQKASNSKASTKNHSRTEDEDVEEDVQGSEAGEEEYEIERILDAKRGTFPDGRMGYLVKWRNYGEEHNSWVDEQDAGNAQDLIDEYWNSQKKKGGRKSTSSASKPPAAKGRQSEPSKEESPELDDIRPKKRGRPSRSIKKAEEQDEEQEQLVRESKKIKTTKSKLSKSNDMDDSDVELIDMKTKYAGAATWEHLVDHIDTVERGDDDELYVYFTLRKNKARAKETTTVCKDKMPRKLLDFYEKNLRWRTVEEDDMDQD</sequence>
<feature type="compositionally biased region" description="Basic and acidic residues" evidence="3">
    <location>
        <begin position="60"/>
        <end position="70"/>
    </location>
</feature>
<dbReference type="STRING" id="742152.A0A2H3JZV6"/>
<dbReference type="InterPro" id="IPR000953">
    <property type="entry name" value="Chromo/chromo_shadow_dom"/>
</dbReference>
<proteinExistence type="predicted"/>
<dbReference type="PANTHER" id="PTHR22812">
    <property type="entry name" value="CHROMOBOX PROTEIN"/>
    <property type="match status" value="1"/>
</dbReference>
<organism evidence="5 6">
    <name type="scientific">Wolfiporia cocos (strain MD-104)</name>
    <name type="common">Brown rot fungus</name>
    <dbReference type="NCBI Taxonomy" id="742152"/>
    <lineage>
        <taxon>Eukaryota</taxon>
        <taxon>Fungi</taxon>
        <taxon>Dikarya</taxon>
        <taxon>Basidiomycota</taxon>
        <taxon>Agaricomycotina</taxon>
        <taxon>Agaricomycetes</taxon>
        <taxon>Polyporales</taxon>
        <taxon>Phaeolaceae</taxon>
        <taxon>Wolfiporia</taxon>
    </lineage>
</organism>
<feature type="domain" description="Chromo" evidence="4">
    <location>
        <begin position="58"/>
        <end position="120"/>
    </location>
</feature>
<evidence type="ECO:0000313" key="5">
    <source>
        <dbReference type="EMBL" id="PCH44429.1"/>
    </source>
</evidence>
<dbReference type="InterPro" id="IPR051219">
    <property type="entry name" value="Heterochromatin_chromo-domain"/>
</dbReference>
<dbReference type="GO" id="GO:0006338">
    <property type="term" value="P:chromatin remodeling"/>
    <property type="evidence" value="ECO:0007669"/>
    <property type="project" value="UniProtKB-ARBA"/>
</dbReference>
<feature type="compositionally biased region" description="Low complexity" evidence="3">
    <location>
        <begin position="1"/>
        <end position="10"/>
    </location>
</feature>
<dbReference type="SMART" id="SM00300">
    <property type="entry name" value="ChSh"/>
    <property type="match status" value="1"/>
</dbReference>
<gene>
    <name evidence="5" type="ORF">WOLCODRAFT_139005</name>
</gene>
<dbReference type="Gene3D" id="2.40.50.40">
    <property type="match status" value="2"/>
</dbReference>
<comment type="subcellular location">
    <subcellularLocation>
        <location evidence="1">Nucleus</location>
    </subcellularLocation>
</comment>
<name>A0A2H3JZV6_WOLCO</name>
<dbReference type="EMBL" id="KB468157">
    <property type="protein sequence ID" value="PCH44429.1"/>
    <property type="molecule type" value="Genomic_DNA"/>
</dbReference>
<accession>A0A2H3JZV6</accession>
<dbReference type="AlphaFoldDB" id="A0A2H3JZV6"/>
<dbReference type="SMART" id="SM00298">
    <property type="entry name" value="CHROMO"/>
    <property type="match status" value="1"/>
</dbReference>
<dbReference type="Pfam" id="PF01393">
    <property type="entry name" value="Chromo_shadow"/>
    <property type="match status" value="1"/>
</dbReference>
<keyword evidence="2" id="KW-0539">Nucleus</keyword>
<dbReference type="InterPro" id="IPR016197">
    <property type="entry name" value="Chromo-like_dom_sf"/>
</dbReference>
<feature type="compositionally biased region" description="Polar residues" evidence="3">
    <location>
        <begin position="23"/>
        <end position="34"/>
    </location>
</feature>
<feature type="region of interest" description="Disordered" evidence="3">
    <location>
        <begin position="1"/>
        <end position="74"/>
    </location>
</feature>
<dbReference type="GO" id="GO:0005634">
    <property type="term" value="C:nucleus"/>
    <property type="evidence" value="ECO:0007669"/>
    <property type="project" value="UniProtKB-SubCell"/>
</dbReference>
<protein>
    <recommendedName>
        <fullName evidence="4">Chromo domain-containing protein</fullName>
    </recommendedName>
</protein>
<dbReference type="InterPro" id="IPR023780">
    <property type="entry name" value="Chromo_domain"/>
</dbReference>
<reference evidence="5 6" key="1">
    <citation type="journal article" date="2012" name="Science">
        <title>The Paleozoic origin of enzymatic lignin decomposition reconstructed from 31 fungal genomes.</title>
        <authorList>
            <person name="Floudas D."/>
            <person name="Binder M."/>
            <person name="Riley R."/>
            <person name="Barry K."/>
            <person name="Blanchette R.A."/>
            <person name="Henrissat B."/>
            <person name="Martinez A.T."/>
            <person name="Otillar R."/>
            <person name="Spatafora J.W."/>
            <person name="Yadav J.S."/>
            <person name="Aerts A."/>
            <person name="Benoit I."/>
            <person name="Boyd A."/>
            <person name="Carlson A."/>
            <person name="Copeland A."/>
            <person name="Coutinho P.M."/>
            <person name="de Vries R.P."/>
            <person name="Ferreira P."/>
            <person name="Findley K."/>
            <person name="Foster B."/>
            <person name="Gaskell J."/>
            <person name="Glotzer D."/>
            <person name="Gorecki P."/>
            <person name="Heitman J."/>
            <person name="Hesse C."/>
            <person name="Hori C."/>
            <person name="Igarashi K."/>
            <person name="Jurgens J.A."/>
            <person name="Kallen N."/>
            <person name="Kersten P."/>
            <person name="Kohler A."/>
            <person name="Kuees U."/>
            <person name="Kumar T.K.A."/>
            <person name="Kuo A."/>
            <person name="LaButti K."/>
            <person name="Larrondo L.F."/>
            <person name="Lindquist E."/>
            <person name="Ling A."/>
            <person name="Lombard V."/>
            <person name="Lucas S."/>
            <person name="Lundell T."/>
            <person name="Martin R."/>
            <person name="McLaughlin D.J."/>
            <person name="Morgenstern I."/>
            <person name="Morin E."/>
            <person name="Murat C."/>
            <person name="Nagy L.G."/>
            <person name="Nolan M."/>
            <person name="Ohm R.A."/>
            <person name="Patyshakuliyeva A."/>
            <person name="Rokas A."/>
            <person name="Ruiz-Duenas F.J."/>
            <person name="Sabat G."/>
            <person name="Salamov A."/>
            <person name="Samejima M."/>
            <person name="Schmutz J."/>
            <person name="Slot J.C."/>
            <person name="St John F."/>
            <person name="Stenlid J."/>
            <person name="Sun H."/>
            <person name="Sun S."/>
            <person name="Syed K."/>
            <person name="Tsang A."/>
            <person name="Wiebenga A."/>
            <person name="Young D."/>
            <person name="Pisabarro A."/>
            <person name="Eastwood D.C."/>
            <person name="Martin F."/>
            <person name="Cullen D."/>
            <person name="Grigoriev I.V."/>
            <person name="Hibbett D.S."/>
        </authorList>
    </citation>
    <scope>NUCLEOTIDE SEQUENCE [LARGE SCALE GENOMIC DNA]</scope>
    <source>
        <strain evidence="5 6">MD-104</strain>
    </source>
</reference>
<evidence type="ECO:0000256" key="3">
    <source>
        <dbReference type="SAM" id="MobiDB-lite"/>
    </source>
</evidence>
<dbReference type="Pfam" id="PF00385">
    <property type="entry name" value="Chromo"/>
    <property type="match status" value="1"/>
</dbReference>
<dbReference type="OMA" id="LEIYLTW"/>
<evidence type="ECO:0000256" key="1">
    <source>
        <dbReference type="ARBA" id="ARBA00004123"/>
    </source>
</evidence>
<feature type="region of interest" description="Disordered" evidence="3">
    <location>
        <begin position="103"/>
        <end position="194"/>
    </location>
</feature>
<dbReference type="InterPro" id="IPR008251">
    <property type="entry name" value="Chromo_shadow_dom"/>
</dbReference>
<feature type="compositionally biased region" description="Basic and acidic residues" evidence="3">
    <location>
        <begin position="133"/>
        <end position="149"/>
    </location>
</feature>
<evidence type="ECO:0000256" key="2">
    <source>
        <dbReference type="ARBA" id="ARBA00023242"/>
    </source>
</evidence>
<dbReference type="PROSITE" id="PS50013">
    <property type="entry name" value="CHROMO_2"/>
    <property type="match status" value="1"/>
</dbReference>
<evidence type="ECO:0000313" key="6">
    <source>
        <dbReference type="Proteomes" id="UP000218811"/>
    </source>
</evidence>
<dbReference type="SUPFAM" id="SSF54160">
    <property type="entry name" value="Chromo domain-like"/>
    <property type="match status" value="2"/>
</dbReference>
<dbReference type="OrthoDB" id="433924at2759"/>
<feature type="compositionally biased region" description="Acidic residues" evidence="3">
    <location>
        <begin position="40"/>
        <end position="59"/>
    </location>
</feature>
<dbReference type="Proteomes" id="UP000218811">
    <property type="component" value="Unassembled WGS sequence"/>
</dbReference>
<feature type="compositionally biased region" description="Basic residues" evidence="3">
    <location>
        <begin position="150"/>
        <end position="160"/>
    </location>
</feature>
<evidence type="ECO:0000259" key="4">
    <source>
        <dbReference type="PROSITE" id="PS50013"/>
    </source>
</evidence>